<dbReference type="OrthoDB" id="5242418at2759"/>
<dbReference type="STRING" id="1408157.A0A1J7J1X6"/>
<dbReference type="AlphaFoldDB" id="A0A1J7J1X6"/>
<dbReference type="EMBL" id="KV875105">
    <property type="protein sequence ID" value="OIW23848.1"/>
    <property type="molecule type" value="Genomic_DNA"/>
</dbReference>
<dbReference type="InParanoid" id="A0A1J7J1X6"/>
<sequence length="213" mass="21091">MSFNAIAAVGAGTDLFQAIQLDAPLAGRSNIRTLVARNDSSGSTVNLFIDALSPDMQYAASIVEACVERTVYAIHCTKGPSSIGSATCNPNAPIATLTEGPSTYAFSSAISTRTAGNDLQGTLQEGCVLAGTTAANCSATVAATLGGTSTVTSTTTAVSGTDYYRFDVAITGGAEKTASPTACKSSGAAGLSAKAVAVWGLIGAIGVAGFLGC</sequence>
<name>A0A1J7J1X6_9PEZI</name>
<reference evidence="1 2" key="1">
    <citation type="submission" date="2016-10" db="EMBL/GenBank/DDBJ databases">
        <title>Draft genome sequence of Coniochaeta ligniaria NRRL30616, a lignocellulolytic fungus for bioabatement of inhibitors in plant biomass hydrolysates.</title>
        <authorList>
            <consortium name="DOE Joint Genome Institute"/>
            <person name="Jimenez D.J."/>
            <person name="Hector R.E."/>
            <person name="Riley R."/>
            <person name="Sun H."/>
            <person name="Grigoriev I.V."/>
            <person name="Van Elsas J.D."/>
            <person name="Nichols N.N."/>
        </authorList>
    </citation>
    <scope>NUCLEOTIDE SEQUENCE [LARGE SCALE GENOMIC DNA]</scope>
    <source>
        <strain evidence="1 2">NRRL 30616</strain>
    </source>
</reference>
<proteinExistence type="predicted"/>
<accession>A0A1J7J1X6</accession>
<gene>
    <name evidence="1" type="ORF">CONLIGDRAFT_637090</name>
</gene>
<organism evidence="1 2">
    <name type="scientific">Coniochaeta ligniaria NRRL 30616</name>
    <dbReference type="NCBI Taxonomy" id="1408157"/>
    <lineage>
        <taxon>Eukaryota</taxon>
        <taxon>Fungi</taxon>
        <taxon>Dikarya</taxon>
        <taxon>Ascomycota</taxon>
        <taxon>Pezizomycotina</taxon>
        <taxon>Sordariomycetes</taxon>
        <taxon>Sordariomycetidae</taxon>
        <taxon>Coniochaetales</taxon>
        <taxon>Coniochaetaceae</taxon>
        <taxon>Coniochaeta</taxon>
    </lineage>
</organism>
<protein>
    <submittedName>
        <fullName evidence="1">Uncharacterized protein</fullName>
    </submittedName>
</protein>
<keyword evidence="2" id="KW-1185">Reference proteome</keyword>
<evidence type="ECO:0000313" key="2">
    <source>
        <dbReference type="Proteomes" id="UP000182658"/>
    </source>
</evidence>
<dbReference type="Proteomes" id="UP000182658">
    <property type="component" value="Unassembled WGS sequence"/>
</dbReference>
<evidence type="ECO:0000313" key="1">
    <source>
        <dbReference type="EMBL" id="OIW23848.1"/>
    </source>
</evidence>